<evidence type="ECO:0000256" key="5">
    <source>
        <dbReference type="ARBA" id="ARBA00022692"/>
    </source>
</evidence>
<comment type="similarity">
    <text evidence="2">Belongs to the binding-protein-dependent transport system permease family. FecCD subfamily.</text>
</comment>
<dbReference type="FunFam" id="1.10.3470.10:FF:000001">
    <property type="entry name" value="Vitamin B12 ABC transporter permease BtuC"/>
    <property type="match status" value="1"/>
</dbReference>
<evidence type="ECO:0000256" key="6">
    <source>
        <dbReference type="ARBA" id="ARBA00022989"/>
    </source>
</evidence>
<feature type="transmembrane region" description="Helical" evidence="8">
    <location>
        <begin position="196"/>
        <end position="217"/>
    </location>
</feature>
<evidence type="ECO:0000256" key="1">
    <source>
        <dbReference type="ARBA" id="ARBA00004651"/>
    </source>
</evidence>
<keyword evidence="4" id="KW-1003">Cell membrane</keyword>
<dbReference type="Gene3D" id="1.10.3470.10">
    <property type="entry name" value="ABC transporter involved in vitamin B12 uptake, BtuC"/>
    <property type="match status" value="1"/>
</dbReference>
<dbReference type="EMBL" id="VWPK01000003">
    <property type="protein sequence ID" value="KAA5614193.1"/>
    <property type="molecule type" value="Genomic_DNA"/>
</dbReference>
<dbReference type="PANTHER" id="PTHR30472">
    <property type="entry name" value="FERRIC ENTEROBACTIN TRANSPORT SYSTEM PERMEASE PROTEIN"/>
    <property type="match status" value="1"/>
</dbReference>
<comment type="subcellular location">
    <subcellularLocation>
        <location evidence="1">Cell membrane</location>
        <topology evidence="1">Multi-pass membrane protein</topology>
    </subcellularLocation>
</comment>
<evidence type="ECO:0000313" key="10">
    <source>
        <dbReference type="Proteomes" id="UP000325255"/>
    </source>
</evidence>
<reference evidence="9 10" key="1">
    <citation type="submission" date="2019-09" db="EMBL/GenBank/DDBJ databases">
        <title>Genome sequence of Rhodovastum atsumiense, a diverse member of the Acetobacteraceae family of non-sulfur purple photosynthetic bacteria.</title>
        <authorList>
            <person name="Meyer T."/>
            <person name="Kyndt J."/>
        </authorList>
    </citation>
    <scope>NUCLEOTIDE SEQUENCE [LARGE SCALE GENOMIC DNA]</scope>
    <source>
        <strain evidence="9 10">DSM 21279</strain>
    </source>
</reference>
<evidence type="ECO:0000256" key="3">
    <source>
        <dbReference type="ARBA" id="ARBA00022448"/>
    </source>
</evidence>
<dbReference type="Pfam" id="PF01032">
    <property type="entry name" value="FecCD"/>
    <property type="match status" value="1"/>
</dbReference>
<gene>
    <name evidence="9" type="ORF">F1189_02350</name>
</gene>
<feature type="transmembrane region" description="Helical" evidence="8">
    <location>
        <begin position="147"/>
        <end position="169"/>
    </location>
</feature>
<dbReference type="AlphaFoldDB" id="A0A5M6J0U0"/>
<keyword evidence="7 8" id="KW-0472">Membrane</keyword>
<feature type="transmembrane region" description="Helical" evidence="8">
    <location>
        <begin position="237"/>
        <end position="266"/>
    </location>
</feature>
<name>A0A5M6J0U0_9PROT</name>
<dbReference type="GO" id="GO:0022857">
    <property type="term" value="F:transmembrane transporter activity"/>
    <property type="evidence" value="ECO:0007669"/>
    <property type="project" value="InterPro"/>
</dbReference>
<keyword evidence="10" id="KW-1185">Reference proteome</keyword>
<feature type="transmembrane region" description="Helical" evidence="8">
    <location>
        <begin position="308"/>
        <end position="326"/>
    </location>
</feature>
<comment type="caution">
    <text evidence="9">The sequence shown here is derived from an EMBL/GenBank/DDBJ whole genome shotgun (WGS) entry which is preliminary data.</text>
</comment>
<dbReference type="OrthoDB" id="9811975at2"/>
<accession>A0A5M6J0U0</accession>
<evidence type="ECO:0000256" key="4">
    <source>
        <dbReference type="ARBA" id="ARBA00022475"/>
    </source>
</evidence>
<dbReference type="SUPFAM" id="SSF81345">
    <property type="entry name" value="ABC transporter involved in vitamin B12 uptake, BtuC"/>
    <property type="match status" value="1"/>
</dbReference>
<evidence type="ECO:0000256" key="8">
    <source>
        <dbReference type="SAM" id="Phobius"/>
    </source>
</evidence>
<feature type="transmembrane region" description="Helical" evidence="8">
    <location>
        <begin position="58"/>
        <end position="80"/>
    </location>
</feature>
<dbReference type="Proteomes" id="UP000325255">
    <property type="component" value="Unassembled WGS sequence"/>
</dbReference>
<dbReference type="InterPro" id="IPR000522">
    <property type="entry name" value="ABC_transptr_permease_BtuC"/>
</dbReference>
<dbReference type="InterPro" id="IPR037294">
    <property type="entry name" value="ABC_BtuC-like"/>
</dbReference>
<evidence type="ECO:0000256" key="2">
    <source>
        <dbReference type="ARBA" id="ARBA00007935"/>
    </source>
</evidence>
<dbReference type="GO" id="GO:0033214">
    <property type="term" value="P:siderophore-iron import into cell"/>
    <property type="evidence" value="ECO:0007669"/>
    <property type="project" value="TreeGrafter"/>
</dbReference>
<evidence type="ECO:0000256" key="7">
    <source>
        <dbReference type="ARBA" id="ARBA00023136"/>
    </source>
</evidence>
<dbReference type="PANTHER" id="PTHR30472:SF70">
    <property type="entry name" value="MOLYBDATE IMPORT SYSTEM PERMEASE PROTEIN MOLB"/>
    <property type="match status" value="1"/>
</dbReference>
<sequence length="335" mass="33853">MVKAVLLFGLLPLLVAFLSLLIGRYPLAPDAVLTALGRHLFGSGQTTPDAAEVVVVTIRLPRIAAALLVGAALATAGAAFQGIFRNPLVSPDILGVAAGAGFGAALAILLGAGPVGIQAAAFGGGLLAVTTTWLITRWHAGEGDAVLVLILAGVIVGTVFSALIALVKFVADPNNVLPVITFWLMGSLAAVSGRDLLAAGLPVGAGLACLLLLRWRLNLLAFGDEEARALGVEVERLRFAVVVGATLMTAAAVAISGVIGLVGLVVPHVTRLLVGPDHRVLLPAAAVMGGTFLLLVDDVARSLVAAEIPLGILTSLIGAPFFLSLLGRARNGGAA</sequence>
<feature type="transmembrane region" description="Helical" evidence="8">
    <location>
        <begin position="117"/>
        <end position="135"/>
    </location>
</feature>
<feature type="transmembrane region" description="Helical" evidence="8">
    <location>
        <begin position="278"/>
        <end position="296"/>
    </location>
</feature>
<evidence type="ECO:0000313" key="9">
    <source>
        <dbReference type="EMBL" id="KAA5614193.1"/>
    </source>
</evidence>
<dbReference type="CDD" id="cd06550">
    <property type="entry name" value="TM_ABC_iron-siderophores_like"/>
    <property type="match status" value="1"/>
</dbReference>
<keyword evidence="6 8" id="KW-1133">Transmembrane helix</keyword>
<protein>
    <submittedName>
        <fullName evidence="9">Iron ABC transporter permease</fullName>
    </submittedName>
</protein>
<proteinExistence type="inferred from homology"/>
<feature type="transmembrane region" description="Helical" evidence="8">
    <location>
        <begin position="92"/>
        <end position="111"/>
    </location>
</feature>
<keyword evidence="3" id="KW-0813">Transport</keyword>
<dbReference type="GO" id="GO:0005886">
    <property type="term" value="C:plasma membrane"/>
    <property type="evidence" value="ECO:0007669"/>
    <property type="project" value="UniProtKB-SubCell"/>
</dbReference>
<keyword evidence="5 8" id="KW-0812">Transmembrane</keyword>
<organism evidence="9 10">
    <name type="scientific">Rhodovastum atsumiense</name>
    <dbReference type="NCBI Taxonomy" id="504468"/>
    <lineage>
        <taxon>Bacteria</taxon>
        <taxon>Pseudomonadati</taxon>
        <taxon>Pseudomonadota</taxon>
        <taxon>Alphaproteobacteria</taxon>
        <taxon>Acetobacterales</taxon>
        <taxon>Acetobacteraceae</taxon>
        <taxon>Rhodovastum</taxon>
    </lineage>
</organism>